<accession>A0A2M7SE00</accession>
<protein>
    <recommendedName>
        <fullName evidence="3">Nucleotidyl transferase AbiEii/AbiGii toxin family protein</fullName>
    </recommendedName>
</protein>
<name>A0A2M7SE00_9BACT</name>
<dbReference type="SUPFAM" id="SSF81301">
    <property type="entry name" value="Nucleotidyltransferase"/>
    <property type="match status" value="1"/>
</dbReference>
<evidence type="ECO:0008006" key="3">
    <source>
        <dbReference type="Google" id="ProtNLM"/>
    </source>
</evidence>
<sequence>MAEDKTKKEFVGEPYFAVLSALSHLMADAGINYAIIGGIAAGMWGMPRSTYDVDIVATLDKGAVKQLLDTAGKHGFTFKTDEIKTLLKSDMLRIYYQPGGQEIIIAIDCMLAETEYQREVIRRAKKIKISDYYISFASPEDVIILKLISFRGKDRADIDDIIRYRGRSLDTGYIMKWAKVFEVEANLRNCRKIIQTHKIT</sequence>
<organism evidence="1 2">
    <name type="scientific">Candidatus Desantisbacteria bacterium CG_4_10_14_0_8_um_filter_48_22</name>
    <dbReference type="NCBI Taxonomy" id="1974543"/>
    <lineage>
        <taxon>Bacteria</taxon>
        <taxon>Candidatus Desantisiibacteriota</taxon>
    </lineage>
</organism>
<dbReference type="EMBL" id="PFMR01000089">
    <property type="protein sequence ID" value="PIZ17719.1"/>
    <property type="molecule type" value="Genomic_DNA"/>
</dbReference>
<reference evidence="2" key="1">
    <citation type="submission" date="2017-09" db="EMBL/GenBank/DDBJ databases">
        <title>Depth-based differentiation of microbial function through sediment-hosted aquifers and enrichment of novel symbionts in the deep terrestrial subsurface.</title>
        <authorList>
            <person name="Probst A.J."/>
            <person name="Ladd B."/>
            <person name="Jarett J.K."/>
            <person name="Geller-Mcgrath D.E."/>
            <person name="Sieber C.M.K."/>
            <person name="Emerson J.B."/>
            <person name="Anantharaman K."/>
            <person name="Thomas B.C."/>
            <person name="Malmstrom R."/>
            <person name="Stieglmeier M."/>
            <person name="Klingl A."/>
            <person name="Woyke T."/>
            <person name="Ryan C.M."/>
            <person name="Banfield J.F."/>
        </authorList>
    </citation>
    <scope>NUCLEOTIDE SEQUENCE [LARGE SCALE GENOMIC DNA]</scope>
</reference>
<evidence type="ECO:0000313" key="1">
    <source>
        <dbReference type="EMBL" id="PIZ17719.1"/>
    </source>
</evidence>
<evidence type="ECO:0000313" key="2">
    <source>
        <dbReference type="Proteomes" id="UP000229307"/>
    </source>
</evidence>
<dbReference type="InterPro" id="IPR018700">
    <property type="entry name" value="DUF2204"/>
</dbReference>
<gene>
    <name evidence="1" type="ORF">COY52_03100</name>
</gene>
<dbReference type="Gene3D" id="3.30.460.40">
    <property type="match status" value="1"/>
</dbReference>
<dbReference type="InterPro" id="IPR043519">
    <property type="entry name" value="NT_sf"/>
</dbReference>
<dbReference type="Proteomes" id="UP000229307">
    <property type="component" value="Unassembled WGS sequence"/>
</dbReference>
<comment type="caution">
    <text evidence="1">The sequence shown here is derived from an EMBL/GenBank/DDBJ whole genome shotgun (WGS) entry which is preliminary data.</text>
</comment>
<proteinExistence type="predicted"/>
<dbReference type="Pfam" id="PF09970">
    <property type="entry name" value="DUF2204"/>
    <property type="match status" value="1"/>
</dbReference>
<dbReference type="AlphaFoldDB" id="A0A2M7SE00"/>